<keyword evidence="6" id="KW-1185">Reference proteome</keyword>
<name>A0A7L3YAR5_9AVES</name>
<dbReference type="GO" id="GO:0005737">
    <property type="term" value="C:cytoplasm"/>
    <property type="evidence" value="ECO:0007669"/>
    <property type="project" value="TreeGrafter"/>
</dbReference>
<evidence type="ECO:0000313" key="5">
    <source>
        <dbReference type="EMBL" id="NXV97735.1"/>
    </source>
</evidence>
<dbReference type="PANTHER" id="PTHR14388">
    <property type="entry name" value="T CELL-SPECIFIC ADAPTER PROTEIN TSAD"/>
    <property type="match status" value="1"/>
</dbReference>
<dbReference type="SUPFAM" id="SSF55550">
    <property type="entry name" value="SH2 domain"/>
    <property type="match status" value="1"/>
</dbReference>
<evidence type="ECO:0000256" key="3">
    <source>
        <dbReference type="SAM" id="MobiDB-lite"/>
    </source>
</evidence>
<dbReference type="AlphaFoldDB" id="A0A7L3YAR5"/>
<feature type="non-terminal residue" evidence="5">
    <location>
        <position position="137"/>
    </location>
</feature>
<dbReference type="Proteomes" id="UP000535403">
    <property type="component" value="Unassembled WGS sequence"/>
</dbReference>
<dbReference type="PANTHER" id="PTHR14388:SF9">
    <property type="entry name" value="SH2 DOMAIN-CONTAINING PROTEIN 2A"/>
    <property type="match status" value="1"/>
</dbReference>
<accession>A0A7L3YAR5</accession>
<feature type="region of interest" description="Disordered" evidence="3">
    <location>
        <begin position="1"/>
        <end position="70"/>
    </location>
</feature>
<sequence length="137" mass="15378">TDDDRPLFSTFKPIGEDNKASAKPGPDATPVQPRGAKQPPRRQDTDGRVPPGSWPSPPGWSPPEGDPRPELVALRARTRLWFEQTQARRLGAEGELPTWFHGFISRRETEQLLQDQPPGCFLVRFSESTVGFVLSYR</sequence>
<evidence type="ECO:0000259" key="4">
    <source>
        <dbReference type="PROSITE" id="PS50001"/>
    </source>
</evidence>
<feature type="non-terminal residue" evidence="5">
    <location>
        <position position="1"/>
    </location>
</feature>
<dbReference type="Gene3D" id="3.30.505.10">
    <property type="entry name" value="SH2 domain"/>
    <property type="match status" value="1"/>
</dbReference>
<dbReference type="EMBL" id="VZUG01039062">
    <property type="protein sequence ID" value="NXV97735.1"/>
    <property type="molecule type" value="Genomic_DNA"/>
</dbReference>
<evidence type="ECO:0000256" key="2">
    <source>
        <dbReference type="PROSITE-ProRule" id="PRU00191"/>
    </source>
</evidence>
<organism evidence="5 6">
    <name type="scientific">Calonectris borealis</name>
    <name type="common">Cory's shearwater</name>
    <dbReference type="NCBI Taxonomy" id="1323832"/>
    <lineage>
        <taxon>Eukaryota</taxon>
        <taxon>Metazoa</taxon>
        <taxon>Chordata</taxon>
        <taxon>Craniata</taxon>
        <taxon>Vertebrata</taxon>
        <taxon>Euteleostomi</taxon>
        <taxon>Archelosauria</taxon>
        <taxon>Archosauria</taxon>
        <taxon>Dinosauria</taxon>
        <taxon>Saurischia</taxon>
        <taxon>Theropoda</taxon>
        <taxon>Coelurosauria</taxon>
        <taxon>Aves</taxon>
        <taxon>Neognathae</taxon>
        <taxon>Neoaves</taxon>
        <taxon>Aequornithes</taxon>
        <taxon>Procellariiformes</taxon>
        <taxon>Procellariidae</taxon>
        <taxon>Calonectris</taxon>
    </lineage>
</organism>
<protein>
    <submittedName>
        <fullName evidence="5">SH22A protein</fullName>
    </submittedName>
</protein>
<dbReference type="InterPro" id="IPR036860">
    <property type="entry name" value="SH2_dom_sf"/>
</dbReference>
<dbReference type="InterPro" id="IPR000980">
    <property type="entry name" value="SH2"/>
</dbReference>
<gene>
    <name evidence="5" type="primary">Sh2d2a_1</name>
    <name evidence="5" type="ORF">CALBOR_R14860</name>
</gene>
<evidence type="ECO:0000256" key="1">
    <source>
        <dbReference type="ARBA" id="ARBA00022999"/>
    </source>
</evidence>
<dbReference type="PROSITE" id="PS50001">
    <property type="entry name" value="SH2"/>
    <property type="match status" value="1"/>
</dbReference>
<keyword evidence="1 2" id="KW-0727">SH2 domain</keyword>
<feature type="compositionally biased region" description="Pro residues" evidence="3">
    <location>
        <begin position="52"/>
        <end position="61"/>
    </location>
</feature>
<dbReference type="Pfam" id="PF00017">
    <property type="entry name" value="SH2"/>
    <property type="match status" value="1"/>
</dbReference>
<proteinExistence type="predicted"/>
<evidence type="ECO:0000313" key="6">
    <source>
        <dbReference type="Proteomes" id="UP000535403"/>
    </source>
</evidence>
<feature type="domain" description="SH2" evidence="4">
    <location>
        <begin position="99"/>
        <end position="137"/>
    </location>
</feature>
<reference evidence="5 6" key="1">
    <citation type="submission" date="2019-09" db="EMBL/GenBank/DDBJ databases">
        <title>Bird 10,000 Genomes (B10K) Project - Family phase.</title>
        <authorList>
            <person name="Zhang G."/>
        </authorList>
    </citation>
    <scope>NUCLEOTIDE SEQUENCE [LARGE SCALE GENOMIC DNA]</scope>
    <source>
        <strain evidence="5">OUT-0025</strain>
        <tissue evidence="5">Blood</tissue>
    </source>
</reference>
<comment type="caution">
    <text evidence="5">The sequence shown here is derived from an EMBL/GenBank/DDBJ whole genome shotgun (WGS) entry which is preliminary data.</text>
</comment>